<dbReference type="PANTHER" id="PTHR36917">
    <property type="entry name" value="INTRACELLULAR SEPTATION PROTEIN A-RELATED"/>
    <property type="match status" value="1"/>
</dbReference>
<feature type="transmembrane region" description="Helical" evidence="5">
    <location>
        <begin position="155"/>
        <end position="178"/>
    </location>
</feature>
<dbReference type="EMBL" id="LR699119">
    <property type="protein sequence ID" value="VVC75893.1"/>
    <property type="molecule type" value="Genomic_DNA"/>
</dbReference>
<evidence type="ECO:0000313" key="7">
    <source>
        <dbReference type="Proteomes" id="UP000324194"/>
    </source>
</evidence>
<dbReference type="RefSeq" id="WP_148339160.1">
    <property type="nucleotide sequence ID" value="NZ_LR699119.1"/>
</dbReference>
<comment type="function">
    <text evidence="5">Plays a role in cell envelope biogenesis, maintenance of cell envelope integrity and membrane homeostasis.</text>
</comment>
<gene>
    <name evidence="5 6" type="primary">yciB</name>
    <name evidence="6" type="ORF">AQUSIP_11940</name>
</gene>
<evidence type="ECO:0000256" key="4">
    <source>
        <dbReference type="ARBA" id="ARBA00023136"/>
    </source>
</evidence>
<keyword evidence="1 5" id="KW-1003">Cell membrane</keyword>
<dbReference type="OrthoDB" id="9788219at2"/>
<name>A0A5E4PHP2_9COXI</name>
<protein>
    <recommendedName>
        <fullName evidence="5">Inner membrane-spanning protein YciB</fullName>
    </recommendedName>
</protein>
<feature type="transmembrane region" description="Helical" evidence="5">
    <location>
        <begin position="80"/>
        <end position="96"/>
    </location>
</feature>
<reference evidence="6 7" key="1">
    <citation type="submission" date="2019-08" db="EMBL/GenBank/DDBJ databases">
        <authorList>
            <person name="Guy L."/>
        </authorList>
    </citation>
    <scope>NUCLEOTIDE SEQUENCE [LARGE SCALE GENOMIC DNA]</scope>
    <source>
        <strain evidence="6 7">SGT-108</strain>
    </source>
</reference>
<keyword evidence="2 5" id="KW-0812">Transmembrane</keyword>
<comment type="subcellular location">
    <subcellularLocation>
        <location evidence="5">Cell inner membrane</location>
        <topology evidence="5">Multi-pass membrane protein</topology>
    </subcellularLocation>
</comment>
<accession>A0A5E4PHP2</accession>
<organism evidence="6 7">
    <name type="scientific">Aquicella siphonis</name>
    <dbReference type="NCBI Taxonomy" id="254247"/>
    <lineage>
        <taxon>Bacteria</taxon>
        <taxon>Pseudomonadati</taxon>
        <taxon>Pseudomonadota</taxon>
        <taxon>Gammaproteobacteria</taxon>
        <taxon>Legionellales</taxon>
        <taxon>Coxiellaceae</taxon>
        <taxon>Aquicella</taxon>
    </lineage>
</organism>
<evidence type="ECO:0000256" key="3">
    <source>
        <dbReference type="ARBA" id="ARBA00022989"/>
    </source>
</evidence>
<dbReference type="KEGG" id="asip:AQUSIP_11940"/>
<dbReference type="PANTHER" id="PTHR36917:SF1">
    <property type="entry name" value="INNER MEMBRANE-SPANNING PROTEIN YCIB"/>
    <property type="match status" value="1"/>
</dbReference>
<feature type="transmembrane region" description="Helical" evidence="5">
    <location>
        <begin position="51"/>
        <end position="68"/>
    </location>
</feature>
<evidence type="ECO:0000313" key="6">
    <source>
        <dbReference type="EMBL" id="VVC75893.1"/>
    </source>
</evidence>
<feature type="transmembrane region" description="Helical" evidence="5">
    <location>
        <begin position="125"/>
        <end position="143"/>
    </location>
</feature>
<dbReference type="Pfam" id="PF04279">
    <property type="entry name" value="IspA"/>
    <property type="match status" value="1"/>
</dbReference>
<dbReference type="GO" id="GO:0005886">
    <property type="term" value="C:plasma membrane"/>
    <property type="evidence" value="ECO:0007669"/>
    <property type="project" value="UniProtKB-SubCell"/>
</dbReference>
<dbReference type="AlphaFoldDB" id="A0A5E4PHP2"/>
<keyword evidence="3 5" id="KW-1133">Transmembrane helix</keyword>
<keyword evidence="5" id="KW-0997">Cell inner membrane</keyword>
<feature type="transmembrane region" description="Helical" evidence="5">
    <location>
        <begin position="20"/>
        <end position="39"/>
    </location>
</feature>
<sequence>MQLFYEIFPVFLFFLAFKFYGIYVATVVGIVTTFLQVFISRVWMKAWDKKQLITLAVFVVFGGMTLYFHDPIFVKWKPTVVFWLFAVALLVTHYFTHKPLMQRLMENMLQEKGVVPSEIWRRLNLVWAAFFIVLGTVNLYVAYFYSNDAWVNFKFYGVTGALFLFSILQALYLSRYLVERNQTHDEKQ</sequence>
<evidence type="ECO:0000256" key="2">
    <source>
        <dbReference type="ARBA" id="ARBA00022692"/>
    </source>
</evidence>
<dbReference type="HAMAP" id="MF_00189">
    <property type="entry name" value="YciB"/>
    <property type="match status" value="1"/>
</dbReference>
<evidence type="ECO:0000256" key="1">
    <source>
        <dbReference type="ARBA" id="ARBA00022475"/>
    </source>
</evidence>
<dbReference type="NCBIfam" id="NF001325">
    <property type="entry name" value="PRK00259.1-3"/>
    <property type="match status" value="1"/>
</dbReference>
<dbReference type="Proteomes" id="UP000324194">
    <property type="component" value="Chromosome 1"/>
</dbReference>
<proteinExistence type="inferred from homology"/>
<dbReference type="InterPro" id="IPR006008">
    <property type="entry name" value="YciB"/>
</dbReference>
<keyword evidence="4 5" id="KW-0472">Membrane</keyword>
<comment type="similarity">
    <text evidence="5">Belongs to the YciB family.</text>
</comment>
<keyword evidence="7" id="KW-1185">Reference proteome</keyword>
<evidence type="ECO:0000256" key="5">
    <source>
        <dbReference type="HAMAP-Rule" id="MF_00189"/>
    </source>
</evidence>